<dbReference type="Proteomes" id="UP000789375">
    <property type="component" value="Unassembled WGS sequence"/>
</dbReference>
<feature type="non-terminal residue" evidence="2">
    <location>
        <position position="61"/>
    </location>
</feature>
<dbReference type="AlphaFoldDB" id="A0A9N9IWC1"/>
<name>A0A9N9IWC1_FUNMO</name>
<protein>
    <submittedName>
        <fullName evidence="2">6852_t:CDS:1</fullName>
    </submittedName>
</protein>
<feature type="compositionally biased region" description="Acidic residues" evidence="1">
    <location>
        <begin position="9"/>
        <end position="24"/>
    </location>
</feature>
<keyword evidence="3" id="KW-1185">Reference proteome</keyword>
<comment type="caution">
    <text evidence="2">The sequence shown here is derived from an EMBL/GenBank/DDBJ whole genome shotgun (WGS) entry which is preliminary data.</text>
</comment>
<accession>A0A9N9IWC1</accession>
<feature type="non-terminal residue" evidence="2">
    <location>
        <position position="1"/>
    </location>
</feature>
<organism evidence="2 3">
    <name type="scientific">Funneliformis mosseae</name>
    <name type="common">Endomycorrhizal fungus</name>
    <name type="synonym">Glomus mosseae</name>
    <dbReference type="NCBI Taxonomy" id="27381"/>
    <lineage>
        <taxon>Eukaryota</taxon>
        <taxon>Fungi</taxon>
        <taxon>Fungi incertae sedis</taxon>
        <taxon>Mucoromycota</taxon>
        <taxon>Glomeromycotina</taxon>
        <taxon>Glomeromycetes</taxon>
        <taxon>Glomerales</taxon>
        <taxon>Glomeraceae</taxon>
        <taxon>Funneliformis</taxon>
    </lineage>
</organism>
<sequence length="61" mass="7171">ESRSISENEVSENDEDQESSEDIELTWRTTIQHWIDLVNEEISDDIDQDDYDIAFNIPTPE</sequence>
<evidence type="ECO:0000313" key="2">
    <source>
        <dbReference type="EMBL" id="CAG8753214.1"/>
    </source>
</evidence>
<reference evidence="2" key="1">
    <citation type="submission" date="2021-06" db="EMBL/GenBank/DDBJ databases">
        <authorList>
            <person name="Kallberg Y."/>
            <person name="Tangrot J."/>
            <person name="Rosling A."/>
        </authorList>
    </citation>
    <scope>NUCLEOTIDE SEQUENCE</scope>
    <source>
        <strain evidence="2">87-6 pot B 2015</strain>
    </source>
</reference>
<feature type="region of interest" description="Disordered" evidence="1">
    <location>
        <begin position="1"/>
        <end position="24"/>
    </location>
</feature>
<gene>
    <name evidence="2" type="ORF">FMOSSE_LOCUS16762</name>
</gene>
<evidence type="ECO:0000313" key="3">
    <source>
        <dbReference type="Proteomes" id="UP000789375"/>
    </source>
</evidence>
<dbReference type="EMBL" id="CAJVPP010026189">
    <property type="protein sequence ID" value="CAG8753214.1"/>
    <property type="molecule type" value="Genomic_DNA"/>
</dbReference>
<evidence type="ECO:0000256" key="1">
    <source>
        <dbReference type="SAM" id="MobiDB-lite"/>
    </source>
</evidence>
<proteinExistence type="predicted"/>